<dbReference type="Pfam" id="PF13116">
    <property type="entry name" value="YhdP"/>
    <property type="match status" value="1"/>
</dbReference>
<sequence>MEISSARGALTWLNNDQGWELASKNLDVKAKSLWVNGDFRYQQPAKGDPWLSILAGIRLYDGADAWRYFPEPLMGKHLVDYLGGAIQGGQVDNATLIYAGDPQHFPYRKNEGQFEVFVPLRHSTFQFQPGWPALTDLAIDLDFANEGLWMNARKPNWARWTARILRRSFGLSERTLAD</sequence>
<name>A0A2X4VCL8_SERPL</name>
<evidence type="ECO:0000313" key="3">
    <source>
        <dbReference type="Proteomes" id="UP000248897"/>
    </source>
</evidence>
<dbReference type="Proteomes" id="UP000248897">
    <property type="component" value="Chromosome 1"/>
</dbReference>
<organism evidence="2 3">
    <name type="scientific">Serratia plymuthica</name>
    <dbReference type="NCBI Taxonomy" id="82996"/>
    <lineage>
        <taxon>Bacteria</taxon>
        <taxon>Pseudomonadati</taxon>
        <taxon>Pseudomonadota</taxon>
        <taxon>Gammaproteobacteria</taxon>
        <taxon>Enterobacterales</taxon>
        <taxon>Yersiniaceae</taxon>
        <taxon>Serratia</taxon>
    </lineage>
</organism>
<reference evidence="2 3" key="1">
    <citation type="submission" date="2018-06" db="EMBL/GenBank/DDBJ databases">
        <authorList>
            <consortium name="Pathogen Informatics"/>
            <person name="Doyle S."/>
        </authorList>
    </citation>
    <scope>NUCLEOTIDE SEQUENCE [LARGE SCALE GENOMIC DNA]</scope>
    <source>
        <strain evidence="2 3">NCTC12961</strain>
    </source>
</reference>
<dbReference type="InterPro" id="IPR011836">
    <property type="entry name" value="YhdP"/>
</dbReference>
<dbReference type="PANTHER" id="PTHR38690:SF1">
    <property type="entry name" value="PROTEASE"/>
    <property type="match status" value="1"/>
</dbReference>
<dbReference type="AlphaFoldDB" id="A0A2X4VCL8"/>
<dbReference type="EMBL" id="LS483469">
    <property type="protein sequence ID" value="SQI45888.1"/>
    <property type="molecule type" value="Genomic_DNA"/>
</dbReference>
<dbReference type="PANTHER" id="PTHR38690">
    <property type="entry name" value="PROTEASE-RELATED"/>
    <property type="match status" value="1"/>
</dbReference>
<evidence type="ECO:0000313" key="2">
    <source>
        <dbReference type="EMBL" id="SQI45888.1"/>
    </source>
</evidence>
<feature type="domain" description="YhdP central" evidence="1">
    <location>
        <begin position="1"/>
        <end position="160"/>
    </location>
</feature>
<accession>A0A2X4VCL8</accession>
<evidence type="ECO:0000259" key="1">
    <source>
        <dbReference type="Pfam" id="PF13116"/>
    </source>
</evidence>
<dbReference type="InterPro" id="IPR025263">
    <property type="entry name" value="YhdP_central"/>
</dbReference>
<proteinExistence type="predicted"/>
<protein>
    <recommendedName>
        <fullName evidence="1">YhdP central domain-containing protein</fullName>
    </recommendedName>
</protein>
<gene>
    <name evidence="2" type="ORF">NCTC12961_05341</name>
</gene>